<dbReference type="AlphaFoldDB" id="A0ABD1N4S5"/>
<dbReference type="EMBL" id="JBGMDY010000002">
    <property type="protein sequence ID" value="KAL2343049.1"/>
    <property type="molecule type" value="Genomic_DNA"/>
</dbReference>
<evidence type="ECO:0008006" key="3">
    <source>
        <dbReference type="Google" id="ProtNLM"/>
    </source>
</evidence>
<comment type="caution">
    <text evidence="1">The sequence shown here is derived from an EMBL/GenBank/DDBJ whole genome shotgun (WGS) entry which is preliminary data.</text>
</comment>
<gene>
    <name evidence="1" type="ORF">Fmac_004334</name>
</gene>
<evidence type="ECO:0000313" key="2">
    <source>
        <dbReference type="Proteomes" id="UP001603857"/>
    </source>
</evidence>
<proteinExistence type="predicted"/>
<name>A0ABD1N4S5_9FABA</name>
<sequence>MCYRYDERRGGFRVGNDVVSFCPLDVCLFFGLPIVGKKVNLKGKEQSKSRRLLGYDNVTVRDVYNELLKKQNDDEVEDFCRLYILLALAEFLFPNTKRNVKSGLFKLVDDLELVGSYNWGCAIYEFLVDSICFFCNNVEKKETSLQRYVVGCAYILQVNIV</sequence>
<dbReference type="Proteomes" id="UP001603857">
    <property type="component" value="Unassembled WGS sequence"/>
</dbReference>
<reference evidence="1 2" key="1">
    <citation type="submission" date="2024-08" db="EMBL/GenBank/DDBJ databases">
        <title>Insights into the chromosomal genome structure of Flemingia macrophylla.</title>
        <authorList>
            <person name="Ding Y."/>
            <person name="Zhao Y."/>
            <person name="Bi W."/>
            <person name="Wu M."/>
            <person name="Zhao G."/>
            <person name="Gong Y."/>
            <person name="Li W."/>
            <person name="Zhang P."/>
        </authorList>
    </citation>
    <scope>NUCLEOTIDE SEQUENCE [LARGE SCALE GENOMIC DNA]</scope>
    <source>
        <strain evidence="1">DYQJB</strain>
        <tissue evidence="1">Leaf</tissue>
    </source>
</reference>
<keyword evidence="2" id="KW-1185">Reference proteome</keyword>
<organism evidence="1 2">
    <name type="scientific">Flemingia macrophylla</name>
    <dbReference type="NCBI Taxonomy" id="520843"/>
    <lineage>
        <taxon>Eukaryota</taxon>
        <taxon>Viridiplantae</taxon>
        <taxon>Streptophyta</taxon>
        <taxon>Embryophyta</taxon>
        <taxon>Tracheophyta</taxon>
        <taxon>Spermatophyta</taxon>
        <taxon>Magnoliopsida</taxon>
        <taxon>eudicotyledons</taxon>
        <taxon>Gunneridae</taxon>
        <taxon>Pentapetalae</taxon>
        <taxon>rosids</taxon>
        <taxon>fabids</taxon>
        <taxon>Fabales</taxon>
        <taxon>Fabaceae</taxon>
        <taxon>Papilionoideae</taxon>
        <taxon>50 kb inversion clade</taxon>
        <taxon>NPAAA clade</taxon>
        <taxon>indigoferoid/millettioid clade</taxon>
        <taxon>Phaseoleae</taxon>
        <taxon>Flemingia</taxon>
    </lineage>
</organism>
<evidence type="ECO:0000313" key="1">
    <source>
        <dbReference type="EMBL" id="KAL2343049.1"/>
    </source>
</evidence>
<accession>A0ABD1N4S5</accession>
<dbReference type="PANTHER" id="PTHR34835">
    <property type="entry name" value="OS07G0283600 PROTEIN-RELATED"/>
    <property type="match status" value="1"/>
</dbReference>
<protein>
    <recommendedName>
        <fullName evidence="3">Aminotransferase-like plant mobile domain-containing protein</fullName>
    </recommendedName>
</protein>